<feature type="compositionally biased region" description="Basic and acidic residues" evidence="1">
    <location>
        <begin position="339"/>
        <end position="359"/>
    </location>
</feature>
<dbReference type="NCBIfam" id="NF033856">
    <property type="entry name" value="T4SS_effec_BID"/>
    <property type="match status" value="1"/>
</dbReference>
<feature type="compositionally biased region" description="Basic residues" evidence="1">
    <location>
        <begin position="327"/>
        <end position="338"/>
    </location>
</feature>
<protein>
    <recommendedName>
        <fullName evidence="4">BepD protein</fullName>
    </recommendedName>
</protein>
<evidence type="ECO:0000313" key="2">
    <source>
        <dbReference type="EMBL" id="GAA4665088.1"/>
    </source>
</evidence>
<dbReference type="EMBL" id="BAABJA010000008">
    <property type="protein sequence ID" value="GAA4665088.1"/>
    <property type="molecule type" value="Genomic_DNA"/>
</dbReference>
<name>A0ABP8VIH2_9HYPH</name>
<feature type="region of interest" description="Disordered" evidence="1">
    <location>
        <begin position="123"/>
        <end position="154"/>
    </location>
</feature>
<feature type="region of interest" description="Disordered" evidence="1">
    <location>
        <begin position="166"/>
        <end position="198"/>
    </location>
</feature>
<feature type="compositionally biased region" description="Polar residues" evidence="1">
    <location>
        <begin position="1"/>
        <end position="12"/>
    </location>
</feature>
<evidence type="ECO:0000313" key="3">
    <source>
        <dbReference type="Proteomes" id="UP001501699"/>
    </source>
</evidence>
<dbReference type="Proteomes" id="UP001501699">
    <property type="component" value="Unassembled WGS sequence"/>
</dbReference>
<dbReference type="RefSeq" id="WP_345119262.1">
    <property type="nucleotide sequence ID" value="NZ_BAABJA010000008.1"/>
</dbReference>
<feature type="compositionally biased region" description="Basic and acidic residues" evidence="1">
    <location>
        <begin position="13"/>
        <end position="23"/>
    </location>
</feature>
<keyword evidence="3" id="KW-1185">Reference proteome</keyword>
<evidence type="ECO:0008006" key="4">
    <source>
        <dbReference type="Google" id="ProtNLM"/>
    </source>
</evidence>
<comment type="caution">
    <text evidence="2">The sequence shown here is derived from an EMBL/GenBank/DDBJ whole genome shotgun (WGS) entry which is preliminary data.</text>
</comment>
<sequence>MKKNHPSPSNTVDELRRRFERQNLQEQGATGGEPLYAKVNKPPKHQHPQKPEESGYASLRAQETTPPYPQETIYAPQKPMGNPYDRPPTRPSNGQQATKLVEPYDVIDLSKLGKEPISERLKNPLYESVGGRNPQSPETPYAEISFGSHEGRPTQKDLESVYATINTGAAGGPSPQQRENPFYEGADAGRTTPSPRTPEDEIRAKMMQNPHFQYGLMEVQERCQIVYGNRNALNTQLANILSNPQGGEKFLWDLAADPESAGKLAGQKVLGVKSSARREAEEEFGALCSSLEKHIILAQKLHKSLTREQERGRGHERGEHQEGHEHDHHRHHHHRSHSHERGQHSPEQTRGRQSPEHSKVGMAFAM</sequence>
<gene>
    <name evidence="2" type="ORF">GCM10023262_12430</name>
</gene>
<evidence type="ECO:0000256" key="1">
    <source>
        <dbReference type="SAM" id="MobiDB-lite"/>
    </source>
</evidence>
<reference evidence="3" key="1">
    <citation type="journal article" date="2019" name="Int. J. Syst. Evol. Microbiol.">
        <title>The Global Catalogue of Microorganisms (GCM) 10K type strain sequencing project: providing services to taxonomists for standard genome sequencing and annotation.</title>
        <authorList>
            <consortium name="The Broad Institute Genomics Platform"/>
            <consortium name="The Broad Institute Genome Sequencing Center for Infectious Disease"/>
            <person name="Wu L."/>
            <person name="Ma J."/>
        </authorList>
    </citation>
    <scope>NUCLEOTIDE SEQUENCE [LARGE SCALE GENOMIC DNA]</scope>
    <source>
        <strain evidence="3">JCM 17714</strain>
    </source>
</reference>
<proteinExistence type="predicted"/>
<accession>A0ABP8VIH2</accession>
<feature type="region of interest" description="Disordered" evidence="1">
    <location>
        <begin position="1"/>
        <end position="102"/>
    </location>
</feature>
<organism evidence="2 3">
    <name type="scientific">Bartonella pachyuromydis</name>
    <dbReference type="NCBI Taxonomy" id="931097"/>
    <lineage>
        <taxon>Bacteria</taxon>
        <taxon>Pseudomonadati</taxon>
        <taxon>Pseudomonadota</taxon>
        <taxon>Alphaproteobacteria</taxon>
        <taxon>Hyphomicrobiales</taxon>
        <taxon>Bartonellaceae</taxon>
        <taxon>Bartonella</taxon>
    </lineage>
</organism>
<feature type="compositionally biased region" description="Basic and acidic residues" evidence="1">
    <location>
        <begin position="305"/>
        <end position="326"/>
    </location>
</feature>
<feature type="region of interest" description="Disordered" evidence="1">
    <location>
        <begin position="303"/>
        <end position="366"/>
    </location>
</feature>